<dbReference type="Proteomes" id="UP000001203">
    <property type="component" value="Chromosome circular"/>
</dbReference>
<evidence type="ECO:0000313" key="2">
    <source>
        <dbReference type="Proteomes" id="UP000001203"/>
    </source>
</evidence>
<reference evidence="1 2" key="1">
    <citation type="journal article" date="2008" name="Proc. Natl. Acad. Sci. U.S.A.">
        <title>The genome of Cyanothece 51142, a unicellular diazotrophic cyanobacterium important in the marine nitrogen cycle.</title>
        <authorList>
            <person name="Welsh E.A."/>
            <person name="Liberton M."/>
            <person name="Stoeckel J."/>
            <person name="Loh T."/>
            <person name="Elvitigala T."/>
            <person name="Wang C."/>
            <person name="Wollam A."/>
            <person name="Fulton R.S."/>
            <person name="Clifton S.W."/>
            <person name="Jacobs J.M."/>
            <person name="Aurora R."/>
            <person name="Ghosh B.K."/>
            <person name="Sherman L.A."/>
            <person name="Smith R.D."/>
            <person name="Wilson R.K."/>
            <person name="Pakrasi H.B."/>
        </authorList>
    </citation>
    <scope>NUCLEOTIDE SEQUENCE [LARGE SCALE GENOMIC DNA]</scope>
    <source>
        <strain evidence="2">ATCC 51142 / BH68</strain>
    </source>
</reference>
<organism evidence="1 2">
    <name type="scientific">Crocosphaera subtropica (strain ATCC 51142 / BH68)</name>
    <name type="common">Cyanothece sp. (strain ATCC 51142)</name>
    <dbReference type="NCBI Taxonomy" id="43989"/>
    <lineage>
        <taxon>Bacteria</taxon>
        <taxon>Bacillati</taxon>
        <taxon>Cyanobacteriota</taxon>
        <taxon>Cyanophyceae</taxon>
        <taxon>Oscillatoriophycideae</taxon>
        <taxon>Chroococcales</taxon>
        <taxon>Aphanothecaceae</taxon>
        <taxon>Crocosphaera</taxon>
        <taxon>Crocosphaera subtropica</taxon>
    </lineage>
</organism>
<dbReference type="EMBL" id="CP000806">
    <property type="protein sequence ID" value="ACB49422.1"/>
    <property type="molecule type" value="Genomic_DNA"/>
</dbReference>
<keyword evidence="2" id="KW-1185">Reference proteome</keyword>
<dbReference type="AlphaFoldDB" id="B1WZ56"/>
<protein>
    <submittedName>
        <fullName evidence="1">Uncharacterized protein</fullName>
    </submittedName>
</protein>
<name>B1WZ56_CROS5</name>
<accession>B1WZ56</accession>
<dbReference type="STRING" id="43989.cce_0070"/>
<proteinExistence type="predicted"/>
<dbReference type="HOGENOM" id="CLU_3250280_0_0_3"/>
<evidence type="ECO:0000313" key="1">
    <source>
        <dbReference type="EMBL" id="ACB49422.1"/>
    </source>
</evidence>
<sequence length="42" mass="4852">MSQLLDFQPIQSILFNPCYIIKKNDKSENTNSLLTFAINSFN</sequence>
<gene>
    <name evidence="1" type="ordered locus">cce_0070</name>
</gene>
<dbReference type="KEGG" id="cyt:cce_0070"/>